<evidence type="ECO:0000313" key="2">
    <source>
        <dbReference type="EMBL" id="GAA2230343.1"/>
    </source>
</evidence>
<dbReference type="Proteomes" id="UP001501474">
    <property type="component" value="Unassembled WGS sequence"/>
</dbReference>
<reference evidence="2 3" key="1">
    <citation type="journal article" date="2019" name="Int. J. Syst. Evol. Microbiol.">
        <title>The Global Catalogue of Microorganisms (GCM) 10K type strain sequencing project: providing services to taxonomists for standard genome sequencing and annotation.</title>
        <authorList>
            <consortium name="The Broad Institute Genomics Platform"/>
            <consortium name="The Broad Institute Genome Sequencing Center for Infectious Disease"/>
            <person name="Wu L."/>
            <person name="Ma J."/>
        </authorList>
    </citation>
    <scope>NUCLEOTIDE SEQUENCE [LARGE SCALE GENOMIC DNA]</scope>
    <source>
        <strain evidence="2 3">JCM 3053</strain>
    </source>
</reference>
<feature type="compositionally biased region" description="Low complexity" evidence="1">
    <location>
        <begin position="134"/>
        <end position="148"/>
    </location>
</feature>
<keyword evidence="3" id="KW-1185">Reference proteome</keyword>
<accession>A0ABN3DGE9</accession>
<sequence>MDRLVVLCRVRQEEKLNVTLVGPELVVEVGVYVARDASGRWQHTARWHRARPDLSPADVPRWSSPPHRRRLGAAAPPTRNRLSAPRSPAAFAPPIPPSLILNSSHGMDEGGRNGDVSGPTTPYDRGDQSGLQGAAGTSATPTATLPSQ</sequence>
<feature type="compositionally biased region" description="Low complexity" evidence="1">
    <location>
        <begin position="81"/>
        <end position="90"/>
    </location>
</feature>
<evidence type="ECO:0000256" key="1">
    <source>
        <dbReference type="SAM" id="MobiDB-lite"/>
    </source>
</evidence>
<evidence type="ECO:0000313" key="3">
    <source>
        <dbReference type="Proteomes" id="UP001501474"/>
    </source>
</evidence>
<dbReference type="EMBL" id="BAAART010000055">
    <property type="protein sequence ID" value="GAA2230343.1"/>
    <property type="molecule type" value="Genomic_DNA"/>
</dbReference>
<feature type="region of interest" description="Disordered" evidence="1">
    <location>
        <begin position="52"/>
        <end position="148"/>
    </location>
</feature>
<gene>
    <name evidence="2" type="ORF">GCM10010104_24570</name>
</gene>
<organism evidence="2 3">
    <name type="scientific">Streptomyces indiaensis</name>
    <dbReference type="NCBI Taxonomy" id="284033"/>
    <lineage>
        <taxon>Bacteria</taxon>
        <taxon>Bacillati</taxon>
        <taxon>Actinomycetota</taxon>
        <taxon>Actinomycetes</taxon>
        <taxon>Kitasatosporales</taxon>
        <taxon>Streptomycetaceae</taxon>
        <taxon>Streptomyces</taxon>
    </lineage>
</organism>
<name>A0ABN3DGE9_9ACTN</name>
<comment type="caution">
    <text evidence="2">The sequence shown here is derived from an EMBL/GenBank/DDBJ whole genome shotgun (WGS) entry which is preliminary data.</text>
</comment>
<proteinExistence type="predicted"/>
<protein>
    <submittedName>
        <fullName evidence="2">Uncharacterized protein</fullName>
    </submittedName>
</protein>